<gene>
    <name evidence="1" type="ORF">RM574_06310</name>
</gene>
<evidence type="ECO:0000313" key="2">
    <source>
        <dbReference type="Proteomes" id="UP001183607"/>
    </source>
</evidence>
<dbReference type="PIRSF" id="PIRSF017393">
    <property type="entry name" value="MTase_SAV2177"/>
    <property type="match status" value="1"/>
</dbReference>
<evidence type="ECO:0000313" key="1">
    <source>
        <dbReference type="EMBL" id="MDT0415101.1"/>
    </source>
</evidence>
<dbReference type="Pfam" id="PF04672">
    <property type="entry name" value="Methyltransf_19"/>
    <property type="match status" value="1"/>
</dbReference>
<keyword evidence="1" id="KW-0489">Methyltransferase</keyword>
<protein>
    <submittedName>
        <fullName evidence="1">SAM-dependent methyltransferase</fullName>
        <ecNumber evidence="1">2.1.1.-</ecNumber>
    </submittedName>
</protein>
<dbReference type="SUPFAM" id="SSF53335">
    <property type="entry name" value="S-adenosyl-L-methionine-dependent methyltransferases"/>
    <property type="match status" value="1"/>
</dbReference>
<dbReference type="EC" id="2.1.1.-" evidence="1"/>
<proteinExistence type="predicted"/>
<dbReference type="AlphaFoldDB" id="A0ABD5E0Y9"/>
<dbReference type="Gene3D" id="3.40.50.150">
    <property type="entry name" value="Vaccinia Virus protein VP39"/>
    <property type="match status" value="1"/>
</dbReference>
<comment type="caution">
    <text evidence="1">The sequence shown here is derived from an EMBL/GenBank/DDBJ whole genome shotgun (WGS) entry which is preliminary data.</text>
</comment>
<dbReference type="GO" id="GO:0032259">
    <property type="term" value="P:methylation"/>
    <property type="evidence" value="ECO:0007669"/>
    <property type="project" value="UniProtKB-KW"/>
</dbReference>
<accession>A0ABD5E0Y9</accession>
<dbReference type="EMBL" id="JAVRER010000007">
    <property type="protein sequence ID" value="MDT0415101.1"/>
    <property type="molecule type" value="Genomic_DNA"/>
</dbReference>
<dbReference type="Proteomes" id="UP001183607">
    <property type="component" value="Unassembled WGS sequence"/>
</dbReference>
<reference evidence="2" key="1">
    <citation type="submission" date="2023-07" db="EMBL/GenBank/DDBJ databases">
        <title>30 novel species of actinomycetes from the DSMZ collection.</title>
        <authorList>
            <person name="Nouioui I."/>
        </authorList>
    </citation>
    <scope>NUCLEOTIDE SEQUENCE [LARGE SCALE GENOMIC DNA]</scope>
    <source>
        <strain evidence="2">DSM 41982</strain>
    </source>
</reference>
<dbReference type="InterPro" id="IPR029063">
    <property type="entry name" value="SAM-dependent_MTases_sf"/>
</dbReference>
<dbReference type="RefSeq" id="WP_043253686.1">
    <property type="nucleotide sequence ID" value="NZ_JAVRER010000007.1"/>
</dbReference>
<keyword evidence="1" id="KW-0808">Transferase</keyword>
<sequence length="272" mass="29527">MPEPQDAGAAARVDTSRPHPARMYDWMLGGKDNYPVDEELGRQMVALEPQLPLMARMNRAFMRRATRWLATRGIDQFLDVGSGIPTEPNLHQVAQSVRPEARVVYCDRDPIVMAHAEALLHGTPEGALDFALVDAHDTEAVLALAAKTLDLSRPVALSLVALLHFIRDEDGAHALVTALKDALAPGSHLVMSHFTADFHAPGDVARASGTYRAKGLTAALRTRAEFTRFLDGFETVGPGVVLAEEWHPELGERVPGQDGRVSSTYAAVARKA</sequence>
<dbReference type="InterPro" id="IPR006764">
    <property type="entry name" value="SAM_dep_MeTrfase_SAV2177_type"/>
</dbReference>
<name>A0ABD5E0Y9_9ACTN</name>
<organism evidence="1 2">
    <name type="scientific">Streptomyces evansiae</name>
    <dbReference type="NCBI Taxonomy" id="3075535"/>
    <lineage>
        <taxon>Bacteria</taxon>
        <taxon>Bacillati</taxon>
        <taxon>Actinomycetota</taxon>
        <taxon>Actinomycetes</taxon>
        <taxon>Kitasatosporales</taxon>
        <taxon>Streptomycetaceae</taxon>
        <taxon>Streptomyces</taxon>
    </lineage>
</organism>
<dbReference type="GO" id="GO:0008168">
    <property type="term" value="F:methyltransferase activity"/>
    <property type="evidence" value="ECO:0007669"/>
    <property type="project" value="UniProtKB-KW"/>
</dbReference>